<evidence type="ECO:0000256" key="7">
    <source>
        <dbReference type="HAMAP-Rule" id="MF_01207"/>
    </source>
</evidence>
<keyword evidence="7" id="KW-0997">Cell inner membrane</keyword>
<dbReference type="Proteomes" id="UP000000422">
    <property type="component" value="Chromosome"/>
</dbReference>
<comment type="subunit">
    <text evidence="7">Heterodimer of a catalytic subunit (MsrP) and a heme-binding subunit (MsrQ).</text>
</comment>
<evidence type="ECO:0000256" key="6">
    <source>
        <dbReference type="ARBA" id="ARBA00023136"/>
    </source>
</evidence>
<dbReference type="GO" id="GO:0005886">
    <property type="term" value="C:plasma membrane"/>
    <property type="evidence" value="ECO:0007669"/>
    <property type="project" value="UniProtKB-SubCell"/>
</dbReference>
<dbReference type="GO" id="GO:0009055">
    <property type="term" value="F:electron transfer activity"/>
    <property type="evidence" value="ECO:0007669"/>
    <property type="project" value="UniProtKB-UniRule"/>
</dbReference>
<keyword evidence="5 7" id="KW-0408">Iron</keyword>
<feature type="transmembrane region" description="Helical" evidence="7">
    <location>
        <begin position="106"/>
        <end position="124"/>
    </location>
</feature>
<sequence>MKKVALAGILLIPLMILLYRILGGESPDPLKEIYTYTGLGALALLFGTLALTPLSRYSSPKLISYRRFLGLFSFFYATLHFGAYLILDLSLEWSALWNQAVQKPFVLLGFFGWMILAGLALTSIPKLWKRFQRGHIVIYLALWLGAIHYFMAQKVAQSPHYFVLFLALLLTLLKAIRLSSRLKRLSNKL</sequence>
<evidence type="ECO:0000256" key="1">
    <source>
        <dbReference type="ARBA" id="ARBA00004141"/>
    </source>
</evidence>
<dbReference type="eggNOG" id="COG2717">
    <property type="taxonomic scope" value="Bacteria"/>
</dbReference>
<proteinExistence type="inferred from homology"/>
<keyword evidence="7" id="KW-0479">Metal-binding</keyword>
<comment type="similarity">
    <text evidence="7">Belongs to the MsrQ family.</text>
</comment>
<dbReference type="HOGENOM" id="CLU_080662_2_0_7"/>
<comment type="cofactor">
    <cofactor evidence="7">
        <name>FMN</name>
        <dbReference type="ChEBI" id="CHEBI:58210"/>
    </cofactor>
    <text evidence="7">Binds 1 FMN per subunit.</text>
</comment>
<dbReference type="GO" id="GO:0020037">
    <property type="term" value="F:heme binding"/>
    <property type="evidence" value="ECO:0007669"/>
    <property type="project" value="UniProtKB-UniRule"/>
</dbReference>
<dbReference type="EMBL" id="BX571661">
    <property type="protein sequence ID" value="CAE10771.1"/>
    <property type="molecule type" value="Genomic_DNA"/>
</dbReference>
<organism evidence="10">
    <name type="scientific">Wolinella succinogenes (strain ATCC 29543 / DSM 1740 / CCUG 13145 / JCM 31913 / LMG 7466 / NCTC 11488 / FDC 602W)</name>
    <name type="common">Vibrio succinogenes</name>
    <dbReference type="NCBI Taxonomy" id="273121"/>
    <lineage>
        <taxon>Bacteria</taxon>
        <taxon>Pseudomonadati</taxon>
        <taxon>Campylobacterota</taxon>
        <taxon>Epsilonproteobacteria</taxon>
        <taxon>Campylobacterales</taxon>
        <taxon>Helicobacteraceae</taxon>
        <taxon>Wolinella</taxon>
    </lineage>
</organism>
<keyword evidence="7" id="KW-0349">Heme</keyword>
<evidence type="ECO:0000313" key="9">
    <source>
        <dbReference type="EMBL" id="CAE10771.1"/>
    </source>
</evidence>
<feature type="domain" description="Ferric oxidoreductase" evidence="8">
    <location>
        <begin position="37"/>
        <end position="145"/>
    </location>
</feature>
<dbReference type="HAMAP" id="MF_01207">
    <property type="entry name" value="MsrQ"/>
    <property type="match status" value="1"/>
</dbReference>
<dbReference type="GO" id="GO:0010181">
    <property type="term" value="F:FMN binding"/>
    <property type="evidence" value="ECO:0007669"/>
    <property type="project" value="UniProtKB-UniRule"/>
</dbReference>
<reference evidence="9 10" key="1">
    <citation type="journal article" date="2003" name="Proc. Natl. Acad. Sci. U.S.A.">
        <title>Complete genome sequence and analysis of Wolinella succinogenes.</title>
        <authorList>
            <person name="Baar C."/>
            <person name="Eppinger M."/>
            <person name="Raddatz G."/>
            <person name="Simon JM."/>
            <person name="Lanz C."/>
            <person name="Klimmek O."/>
            <person name="Nandakumar R."/>
            <person name="Gross R."/>
            <person name="Rosinus A."/>
            <person name="Keller H."/>
            <person name="Jagtap P."/>
            <person name="Linke B."/>
            <person name="Meyer F."/>
            <person name="Lederer H."/>
            <person name="Schuster S.C."/>
        </authorList>
    </citation>
    <scope>NUCLEOTIDE SEQUENCE [LARGE SCALE GENOMIC DNA]</scope>
    <source>
        <strain evidence="10">ATCC 29543 / DSM 1740 / CCUG 13145 / JCM 31913 / LMG 7466 / NCTC 11488 / FDC 602W</strain>
    </source>
</reference>
<dbReference type="AlphaFoldDB" id="Q7M8B8"/>
<evidence type="ECO:0000313" key="10">
    <source>
        <dbReference type="Proteomes" id="UP000000422"/>
    </source>
</evidence>
<dbReference type="GO" id="GO:0030091">
    <property type="term" value="P:protein repair"/>
    <property type="evidence" value="ECO:0007669"/>
    <property type="project" value="UniProtKB-UniRule"/>
</dbReference>
<evidence type="ECO:0000259" key="8">
    <source>
        <dbReference type="Pfam" id="PF01794"/>
    </source>
</evidence>
<name>Q7M8B8_WOLSU</name>
<evidence type="ECO:0000256" key="3">
    <source>
        <dbReference type="ARBA" id="ARBA00022692"/>
    </source>
</evidence>
<comment type="function">
    <text evidence="7">Part of the MsrPQ system that repairs oxidized cell envelope proteins containing methionine sulfoxide residues (Met-O), using respiratory chain electrons. Thus protects these proteins from oxidative-stress damage caused by reactive species of oxygen and chlorine. MsrPQ is essential for the maintenance of envelope integrity under bleach stress, rescuing a wide series of structurally unrelated cell envelope proteins from methionine oxidation. MsrQ provides electrons for reduction to the reductase catalytic subunit MsrP, using the quinone pool of the respiratory chain.</text>
</comment>
<accession>Q7M8B8</accession>
<protein>
    <recommendedName>
        <fullName evidence="7">Protein-methionine-sulfoxide reductase heme-binding subunit MsrQ</fullName>
    </recommendedName>
    <alternativeName>
        <fullName evidence="7">Flavocytochrome MsrQ</fullName>
    </alternativeName>
</protein>
<dbReference type="InterPro" id="IPR013130">
    <property type="entry name" value="Fe3_Rdtase_TM_dom"/>
</dbReference>
<keyword evidence="7" id="KW-0249">Electron transport</keyword>
<dbReference type="GO" id="GO:0046872">
    <property type="term" value="F:metal ion binding"/>
    <property type="evidence" value="ECO:0007669"/>
    <property type="project" value="UniProtKB-KW"/>
</dbReference>
<dbReference type="Pfam" id="PF01794">
    <property type="entry name" value="Ferric_reduct"/>
    <property type="match status" value="1"/>
</dbReference>
<keyword evidence="2 7" id="KW-0813">Transport</keyword>
<feature type="transmembrane region" description="Helical" evidence="7">
    <location>
        <begin position="33"/>
        <end position="55"/>
    </location>
</feature>
<dbReference type="STRING" id="273121.WS1749"/>
<keyword evidence="7" id="KW-1003">Cell membrane</keyword>
<feature type="transmembrane region" description="Helical" evidence="7">
    <location>
        <begin position="67"/>
        <end position="86"/>
    </location>
</feature>
<keyword evidence="4 7" id="KW-1133">Transmembrane helix</keyword>
<dbReference type="GO" id="GO:0016679">
    <property type="term" value="F:oxidoreductase activity, acting on diphenols and related substances as donors"/>
    <property type="evidence" value="ECO:0007669"/>
    <property type="project" value="TreeGrafter"/>
</dbReference>
<feature type="transmembrane region" description="Helical" evidence="7">
    <location>
        <begin position="158"/>
        <end position="176"/>
    </location>
</feature>
<comment type="subcellular location">
    <subcellularLocation>
        <location evidence="7">Cell inner membrane</location>
        <topology evidence="7">Multi-pass membrane protein</topology>
    </subcellularLocation>
    <subcellularLocation>
        <location evidence="1">Membrane</location>
        <topology evidence="1">Multi-pass membrane protein</topology>
    </subcellularLocation>
</comment>
<dbReference type="PANTHER" id="PTHR36964">
    <property type="entry name" value="PROTEIN-METHIONINE-SULFOXIDE REDUCTASE HEME-BINDING SUBUNIT MSRQ"/>
    <property type="match status" value="1"/>
</dbReference>
<dbReference type="PANTHER" id="PTHR36964:SF1">
    <property type="entry name" value="PROTEIN-METHIONINE-SULFOXIDE REDUCTASE HEME-BINDING SUBUNIT MSRQ"/>
    <property type="match status" value="1"/>
</dbReference>
<evidence type="ECO:0000256" key="4">
    <source>
        <dbReference type="ARBA" id="ARBA00022989"/>
    </source>
</evidence>
<feature type="transmembrane region" description="Helical" evidence="7">
    <location>
        <begin position="136"/>
        <end position="152"/>
    </location>
</feature>
<keyword evidence="3 7" id="KW-0812">Transmembrane</keyword>
<keyword evidence="10" id="KW-1185">Reference proteome</keyword>
<keyword evidence="7" id="KW-0285">Flavoprotein</keyword>
<keyword evidence="6 7" id="KW-0472">Membrane</keyword>
<dbReference type="KEGG" id="wsu:WS1749"/>
<evidence type="ECO:0000256" key="5">
    <source>
        <dbReference type="ARBA" id="ARBA00023004"/>
    </source>
</evidence>
<comment type="caution">
    <text evidence="7">Lacks conserved residue(s) required for the propagation of feature annotation.</text>
</comment>
<keyword evidence="7" id="KW-0288">FMN</keyword>
<evidence type="ECO:0000256" key="2">
    <source>
        <dbReference type="ARBA" id="ARBA00022448"/>
    </source>
</evidence>
<gene>
    <name evidence="7" type="primary">msrQ</name>
    <name evidence="9" type="ordered locus">WS1749</name>
</gene>
<dbReference type="InterPro" id="IPR022837">
    <property type="entry name" value="MsrQ-like"/>
</dbReference>
<comment type="cofactor">
    <cofactor evidence="7">
        <name>heme b</name>
        <dbReference type="ChEBI" id="CHEBI:60344"/>
    </cofactor>
    <text evidence="7">Binds 1 heme b (iron(II)-protoporphyrin IX) group per subunit.</text>
</comment>